<reference evidence="1 2" key="13">
    <citation type="journal article" date="1998" name="Virus Genes">
        <title>Identification of a thymidylate synthase gene within the genome of Chilo iridescent virus.</title>
        <authorList>
            <person name="Muller K."/>
            <person name="Tidona C.A."/>
            <person name="Bahr U."/>
            <person name="Darai G."/>
        </authorList>
    </citation>
    <scope>NUCLEOTIDE SEQUENCE [LARGE SCALE GENOMIC DNA]</scope>
</reference>
<organism evidence="1 2">
    <name type="scientific">Invertebrate iridescent virus 6</name>
    <name type="common">IIV-6</name>
    <name type="synonym">Chilo iridescent virus</name>
    <dbReference type="NCBI Taxonomy" id="176652"/>
    <lineage>
        <taxon>Viruses</taxon>
        <taxon>Varidnaviria</taxon>
        <taxon>Bamfordvirae</taxon>
        <taxon>Nucleocytoviricota</taxon>
        <taxon>Megaviricetes</taxon>
        <taxon>Pimascovirales</taxon>
        <taxon>Pimascovirales incertae sedis</taxon>
        <taxon>Iridoviridae</taxon>
        <taxon>Betairidovirinae</taxon>
        <taxon>Iridovirus</taxon>
        <taxon>Iridovirus chilo1</taxon>
    </lineage>
</organism>
<organismHost>
    <name type="scientific">Gryllus campestris</name>
    <dbReference type="NCBI Taxonomy" id="58607"/>
</organismHost>
<reference evidence="1 2" key="8">
    <citation type="journal article" date="1994" name="Intervirology">
        <title>Identification of the primary structure and the coding capacity of the genome of insect iridescent virus type 6 between the genome coordinates 0.310 and 0.347 (7990 bp).</title>
        <authorList>
            <person name="Sonntag K.C."/>
            <person name="Schnitzler P."/>
            <person name="Janssen W."/>
            <person name="Darai G."/>
        </authorList>
    </citation>
    <scope>NUCLEOTIDE SEQUENCE [LARGE SCALE GENOMIC DNA]</scope>
</reference>
<gene>
    <name evidence="1" type="primary">EXO2</name>
</gene>
<dbReference type="EMBL" id="AF303741">
    <property type="protein sequence ID" value="AAK81953.1"/>
    <property type="molecule type" value="Genomic_DNA"/>
</dbReference>
<reference evidence="1 2" key="7">
    <citation type="journal article" date="1993" name="J. Gen. Virol.">
        <title>Identification of the gene encoding the major capsid protein of insect iridescent virus type 6 by polymerase chain reaction.</title>
        <authorList>
            <person name="Stohwasser R."/>
            <person name="Raab K."/>
            <person name="Schnitzler P."/>
            <person name="Janssen W."/>
            <person name="Darai G."/>
        </authorList>
    </citation>
    <scope>NUCLEOTIDE SEQUENCE [LARGE SCALE GENOMIC DNA]</scope>
</reference>
<reference evidence="1 2" key="12">
    <citation type="journal article" date="1997" name="Virus Genes">
        <title>The DNA sequence of Chilo iridescent virus between the genome coordinates 0.101 and 0.391; similarities in coding strategy between insect and vertebrate iridoviruses.</title>
        <authorList>
            <person name="Bahr U."/>
            <person name="Tidona C.A."/>
            <person name="Darai G."/>
        </authorList>
    </citation>
    <scope>NUCLEOTIDE SEQUENCE [LARGE SCALE GENOMIC DNA]</scope>
</reference>
<reference evidence="1 2" key="4">
    <citation type="journal article" date="1988" name="Virology">
        <title>Identification and characterization of the repetitive DNA element in the genome of insect iridescent virus type 6.</title>
        <authorList>
            <person name="Fischer M."/>
            <person name="Schnitzler P."/>
            <person name="Delius H."/>
            <person name="Darai G."/>
        </authorList>
    </citation>
    <scope>NUCLEOTIDE SEQUENCE [LARGE SCALE GENOMIC DNA]</scope>
</reference>
<protein>
    <submittedName>
        <fullName evidence="1">016L</fullName>
    </submittedName>
</protein>
<dbReference type="Proteomes" id="UP000001359">
    <property type="component" value="Segment"/>
</dbReference>
<organismHost>
    <name type="scientific">Acheta domesticus</name>
    <name type="common">House cricket</name>
    <dbReference type="NCBI Taxonomy" id="6997"/>
</organismHost>
<reference evidence="1 2" key="1">
    <citation type="journal article" date="1984" name="J. Virol.">
        <title>DNA analysis of insect iridescent virus 6: evidence for circular permutation and terminal redundancy.</title>
        <authorList>
            <person name="Delius H."/>
            <person name="Darai G."/>
            <person name="Fluegel R.M."/>
        </authorList>
    </citation>
    <scope>NUCLEOTIDE SEQUENCE [LARGE SCALE GENOMIC DNA]</scope>
</reference>
<organismHost>
    <name type="scientific">Gryllus bimaculatus</name>
    <name type="common">Two-spotted cricket</name>
    <dbReference type="NCBI Taxonomy" id="6999"/>
</organismHost>
<reference evidence="1 2" key="10">
    <citation type="journal article" date="1994" name="Nucleic Acids Res.">
        <title>Identification of genes encoding zinc finger proteins, non-histone chromosomal HMG protein homologue, and a putative GTP phosphohydrolase in the genome of Chilo iridescent virus.</title>
        <authorList>
            <person name="Schnitzler P."/>
            <person name="Hug M."/>
            <person name="Handermann M."/>
            <person name="Janssen W."/>
            <person name="Koonin E.V."/>
            <person name="Delius H."/>
            <person name="Darai C."/>
        </authorList>
    </citation>
    <scope>NUCLEOTIDE SEQUENCE [LARGE SCALE GENOMIC DNA]</scope>
</reference>
<sequence>MIGKNREQSLTLIVIREIQVNLTQTLFPLEPNLCITLEDILTFILKRSKNQRLPGGKRPMLHKTTGETKIKVGDKRLMIQQNGLI</sequence>
<reference evidence="1 2" key="3">
    <citation type="journal article" date="1987" name="Virology">
        <title>Molecular cloning and physical mapping of the genome of insect iridescent virus type 6: further evidence for circular permutation of the viral genome.</title>
        <authorList>
            <person name="Schnitzler P."/>
            <person name="Soltau J.B."/>
            <person name="Fischer M."/>
            <person name="Reisner H."/>
            <person name="Scholz J."/>
            <person name="Delius H."/>
            <person name="Darai G."/>
        </authorList>
    </citation>
    <scope>NUCLEOTIDE SEQUENCE [LARGE SCALE GENOMIC DNA]</scope>
</reference>
<keyword evidence="2" id="KW-1185">Reference proteome</keyword>
<reference evidence="1 2" key="2">
    <citation type="journal article" date="1986" name="Med. Microbiol. Immunol.">
        <title>Insect iridescent virus type 6 induced toxic degenerative hepatitis in mice.</title>
        <authorList>
            <person name="Lorbacher de Ruiz H."/>
            <person name="Gelderblom H."/>
            <person name="Hofmann W."/>
            <person name="Darai G."/>
        </authorList>
    </citation>
    <scope>NUCLEOTIDE SEQUENCE [LARGE SCALE GENOMIC DNA]</scope>
</reference>
<organismHost>
    <name type="scientific">Spodoptera frugiperda</name>
    <name type="common">Fall armyworm</name>
    <dbReference type="NCBI Taxonomy" id="7108"/>
</organismHost>
<reference evidence="1 2" key="6">
    <citation type="journal article" date="1992" name="Virus Genes">
        <title>Characterization of the third origin of DNA replication of the genome of insect iridescent virus type 6.</title>
        <authorList>
            <person name="Sonntag K.C."/>
            <person name="Darai G."/>
        </authorList>
    </citation>
    <scope>NUCLEOTIDE SEQUENCE [LARGE SCALE GENOMIC DNA]</scope>
</reference>
<evidence type="ECO:0000313" key="1">
    <source>
        <dbReference type="EMBL" id="AAK81953.1"/>
    </source>
</evidence>
<reference evidence="1 2" key="11">
    <citation type="journal article" date="1994" name="Virus Genes">
        <title>Chilo iridescent virus encodes a putative helicase belonging to a distinct family within the "DEAD/H" superfamily: implications for the evolution of large DNA viruses.</title>
        <authorList>
            <person name="Sonntag K.C."/>
            <person name="Schnitzler P."/>
            <person name="Koonin E.V."/>
            <person name="Darai G."/>
        </authorList>
    </citation>
    <scope>NUCLEOTIDE SEQUENCE [LARGE SCALE GENOMIC DNA]</scope>
</reference>
<accession>Q91G79</accession>
<evidence type="ECO:0000313" key="2">
    <source>
        <dbReference type="Proteomes" id="UP000001359"/>
    </source>
</evidence>
<dbReference type="RefSeq" id="NP_149479.1">
    <property type="nucleotide sequence ID" value="NC_003038.1"/>
</dbReference>
<dbReference type="GeneID" id="921678"/>
<reference evidence="1 2" key="14">
    <citation type="journal article" date="1999" name="Virus Genes">
        <title>Identification of a gene cluster within the genome of Chilo iridescent virus encoding enzymes involved in viral DNA replication and processing.</title>
        <authorList>
            <person name="Muller K."/>
            <person name="Tidona C.A."/>
            <person name="Darai G."/>
        </authorList>
    </citation>
    <scope>NUCLEOTIDE SEQUENCE [LARGE SCALE GENOMIC DNA]</scope>
</reference>
<proteinExistence type="predicted"/>
<reference evidence="1 2" key="5">
    <citation type="journal article" date="1992" name="Virus Genes">
        <title>Identification and mapping of origins of DNA replication within the DNA sequences of the genome of insect iridescent virus type 6.</title>
        <authorList>
            <person name="Handermann M."/>
            <person name="Schnitzler P."/>
            <person name="Rosen-Wolff A."/>
            <person name="Raab K."/>
            <person name="Sonntag K.C."/>
            <person name="Darai G."/>
        </authorList>
    </citation>
    <scope>NUCLEOTIDE SEQUENCE [LARGE SCALE GENOMIC DNA]</scope>
</reference>
<name>Q91G79_IIV6</name>
<reference evidence="1 2" key="15">
    <citation type="journal article" date="2001" name="Virology">
        <title>Analysis of the first complete DNA sequence of an invertebrate iridovirus: coding strategy of the genome of Chilo iridescent virus.</title>
        <authorList>
            <person name="Jakob N.J."/>
            <person name="Muller K."/>
            <person name="Bahr U."/>
            <person name="Darai G."/>
        </authorList>
    </citation>
    <scope>NUCLEOTIDE SEQUENCE [LARGE SCALE GENOMIC DNA]</scope>
</reference>
<organismHost>
    <name type="scientific">Chilo suppressalis</name>
    <name type="common">Asiatic rice borer moth</name>
    <dbReference type="NCBI Taxonomy" id="168631"/>
</organismHost>
<reference evidence="1 2" key="9">
    <citation type="journal article" date="1994" name="J. Gen. Virol.">
        <title>Insect iridescent virus type 6 encodes a polypeptide related to the largest subunit of eukaryotic RNA polymerase II.</title>
        <authorList>
            <person name="Schnitzler P."/>
            <person name="Sonntag K.C."/>
            <person name="Muller M."/>
            <person name="Janssen W."/>
            <person name="Bugert J.J."/>
            <person name="Koonin E.V."/>
            <person name="Darai G."/>
        </authorList>
    </citation>
    <scope>NUCLEOTIDE SEQUENCE [LARGE SCALE GENOMIC DNA]</scope>
</reference>